<dbReference type="PANTHER" id="PTHR20905:SF1">
    <property type="entry name" value="AT07410P-RELATED"/>
    <property type="match status" value="1"/>
</dbReference>
<dbReference type="CDD" id="cd04301">
    <property type="entry name" value="NAT_SF"/>
    <property type="match status" value="1"/>
</dbReference>
<gene>
    <name evidence="2" type="ORF">HERILL_LOCUS11640</name>
</gene>
<dbReference type="Pfam" id="PF00583">
    <property type="entry name" value="Acetyltransf_1"/>
    <property type="match status" value="1"/>
</dbReference>
<dbReference type="SUPFAM" id="SSF55729">
    <property type="entry name" value="Acyl-CoA N-acyltransferases (Nat)"/>
    <property type="match status" value="1"/>
</dbReference>
<dbReference type="InterPro" id="IPR016181">
    <property type="entry name" value="Acyl_CoA_acyltransferase"/>
</dbReference>
<dbReference type="OrthoDB" id="8113373at2759"/>
<evidence type="ECO:0000259" key="1">
    <source>
        <dbReference type="PROSITE" id="PS51186"/>
    </source>
</evidence>
<reference evidence="2 3" key="1">
    <citation type="submission" date="2020-11" db="EMBL/GenBank/DDBJ databases">
        <authorList>
            <person name="Wallbank WR R."/>
            <person name="Pardo Diaz C."/>
            <person name="Kozak K."/>
            <person name="Martin S."/>
            <person name="Jiggins C."/>
            <person name="Moest M."/>
            <person name="Warren A I."/>
            <person name="Generalovic N T."/>
            <person name="Byers J.R.P. K."/>
            <person name="Montejo-Kovacevich G."/>
            <person name="Yen C E."/>
        </authorList>
    </citation>
    <scope>NUCLEOTIDE SEQUENCE [LARGE SCALE GENOMIC DNA]</scope>
</reference>
<feature type="domain" description="N-acetyltransferase" evidence="1">
    <location>
        <begin position="25"/>
        <end position="180"/>
    </location>
</feature>
<sequence>MGASKTKDFANLVEYMWFEDLRKGLSLQALSTETNKMVGLAINAVSNETENLKRFKEFSEVSNSQPTKNLIKAWEELIHLSVLMPSVQRPETVFELSGVAVSNDHRGMGIAKKLLLQFLFMAKCHGFKIAKIDCTNEFSALAAKSIGFQCIYEKPFELFKGVKKVKEPHTHVRVLVKPLDGFLF</sequence>
<organism evidence="2 3">
    <name type="scientific">Hermetia illucens</name>
    <name type="common">Black soldier fly</name>
    <dbReference type="NCBI Taxonomy" id="343691"/>
    <lineage>
        <taxon>Eukaryota</taxon>
        <taxon>Metazoa</taxon>
        <taxon>Ecdysozoa</taxon>
        <taxon>Arthropoda</taxon>
        <taxon>Hexapoda</taxon>
        <taxon>Insecta</taxon>
        <taxon>Pterygota</taxon>
        <taxon>Neoptera</taxon>
        <taxon>Endopterygota</taxon>
        <taxon>Diptera</taxon>
        <taxon>Brachycera</taxon>
        <taxon>Stratiomyomorpha</taxon>
        <taxon>Stratiomyidae</taxon>
        <taxon>Hermetiinae</taxon>
        <taxon>Hermetia</taxon>
    </lineage>
</organism>
<dbReference type="AlphaFoldDB" id="A0A7R8YY44"/>
<dbReference type="Gene3D" id="3.40.630.30">
    <property type="match status" value="1"/>
</dbReference>
<dbReference type="Proteomes" id="UP000594454">
    <property type="component" value="Chromosome 4"/>
</dbReference>
<protein>
    <recommendedName>
        <fullName evidence="1">N-acetyltransferase domain-containing protein</fullName>
    </recommendedName>
</protein>
<evidence type="ECO:0000313" key="2">
    <source>
        <dbReference type="EMBL" id="CAD7089060.1"/>
    </source>
</evidence>
<dbReference type="InterPro" id="IPR000182">
    <property type="entry name" value="GNAT_dom"/>
</dbReference>
<dbReference type="InParanoid" id="A0A7R8YY44"/>
<name>A0A7R8YY44_HERIL</name>
<accession>A0A7R8YY44</accession>
<proteinExistence type="predicted"/>
<dbReference type="PROSITE" id="PS51186">
    <property type="entry name" value="GNAT"/>
    <property type="match status" value="1"/>
</dbReference>
<dbReference type="EMBL" id="LR899012">
    <property type="protein sequence ID" value="CAD7089060.1"/>
    <property type="molecule type" value="Genomic_DNA"/>
</dbReference>
<keyword evidence="3" id="KW-1185">Reference proteome</keyword>
<dbReference type="GO" id="GO:0008080">
    <property type="term" value="F:N-acetyltransferase activity"/>
    <property type="evidence" value="ECO:0007669"/>
    <property type="project" value="TreeGrafter"/>
</dbReference>
<evidence type="ECO:0000313" key="3">
    <source>
        <dbReference type="Proteomes" id="UP000594454"/>
    </source>
</evidence>
<dbReference type="PANTHER" id="PTHR20905">
    <property type="entry name" value="N-ACETYLTRANSFERASE-RELATED"/>
    <property type="match status" value="1"/>
</dbReference>